<dbReference type="AlphaFoldDB" id="A0A2P6S4Q6"/>
<proteinExistence type="predicted"/>
<organism evidence="2 3">
    <name type="scientific">Rosa chinensis</name>
    <name type="common">China rose</name>
    <dbReference type="NCBI Taxonomy" id="74649"/>
    <lineage>
        <taxon>Eukaryota</taxon>
        <taxon>Viridiplantae</taxon>
        <taxon>Streptophyta</taxon>
        <taxon>Embryophyta</taxon>
        <taxon>Tracheophyta</taxon>
        <taxon>Spermatophyta</taxon>
        <taxon>Magnoliopsida</taxon>
        <taxon>eudicotyledons</taxon>
        <taxon>Gunneridae</taxon>
        <taxon>Pentapetalae</taxon>
        <taxon>rosids</taxon>
        <taxon>fabids</taxon>
        <taxon>Rosales</taxon>
        <taxon>Rosaceae</taxon>
        <taxon>Rosoideae</taxon>
        <taxon>Rosoideae incertae sedis</taxon>
        <taxon>Rosa</taxon>
    </lineage>
</organism>
<sequence length="97" mass="10949">MCYMQMTSWCFAVGTKTLLNGCVGFLTVIVQLQGNSLMRRKALSILELGLVTGKVQFNVYWVFMQGAYLLFIWEFLFFVENPAAAISKLLPIELSQG</sequence>
<evidence type="ECO:0000256" key="1">
    <source>
        <dbReference type="SAM" id="Phobius"/>
    </source>
</evidence>
<keyword evidence="1" id="KW-1133">Transmembrane helix</keyword>
<keyword evidence="1" id="KW-0472">Membrane</keyword>
<name>A0A2P6S4Q6_ROSCH</name>
<accession>A0A2P6S4Q6</accession>
<gene>
    <name evidence="2" type="ORF">RchiOBHm_Chr2g0168791</name>
</gene>
<keyword evidence="1" id="KW-0812">Transmembrane</keyword>
<protein>
    <submittedName>
        <fullName evidence="2">Uncharacterized protein</fullName>
    </submittedName>
</protein>
<comment type="caution">
    <text evidence="2">The sequence shown here is derived from an EMBL/GenBank/DDBJ whole genome shotgun (WGS) entry which is preliminary data.</text>
</comment>
<evidence type="ECO:0000313" key="2">
    <source>
        <dbReference type="EMBL" id="PRQ53642.1"/>
    </source>
</evidence>
<feature type="transmembrane region" description="Helical" evidence="1">
    <location>
        <begin position="18"/>
        <end position="38"/>
    </location>
</feature>
<dbReference type="Proteomes" id="UP000238479">
    <property type="component" value="Chromosome 2"/>
</dbReference>
<evidence type="ECO:0000313" key="3">
    <source>
        <dbReference type="Proteomes" id="UP000238479"/>
    </source>
</evidence>
<feature type="transmembrane region" description="Helical" evidence="1">
    <location>
        <begin position="59"/>
        <end position="79"/>
    </location>
</feature>
<reference evidence="2 3" key="1">
    <citation type="journal article" date="2018" name="Nat. Genet.">
        <title>The Rosa genome provides new insights in the design of modern roses.</title>
        <authorList>
            <person name="Bendahmane M."/>
        </authorList>
    </citation>
    <scope>NUCLEOTIDE SEQUENCE [LARGE SCALE GENOMIC DNA]</scope>
    <source>
        <strain evidence="3">cv. Old Blush</strain>
    </source>
</reference>
<dbReference type="EMBL" id="PDCK01000040">
    <property type="protein sequence ID" value="PRQ53642.1"/>
    <property type="molecule type" value="Genomic_DNA"/>
</dbReference>
<keyword evidence="3" id="KW-1185">Reference proteome</keyword>
<dbReference type="Gramene" id="PRQ53642">
    <property type="protein sequence ID" value="PRQ53642"/>
    <property type="gene ID" value="RchiOBHm_Chr2g0168791"/>
</dbReference>